<proteinExistence type="predicted"/>
<feature type="compositionally biased region" description="Polar residues" evidence="1">
    <location>
        <begin position="175"/>
        <end position="209"/>
    </location>
</feature>
<feature type="compositionally biased region" description="Polar residues" evidence="1">
    <location>
        <begin position="33"/>
        <end position="47"/>
    </location>
</feature>
<feature type="region of interest" description="Disordered" evidence="1">
    <location>
        <begin position="884"/>
        <end position="916"/>
    </location>
</feature>
<comment type="caution">
    <text evidence="2">The sequence shown here is derived from an EMBL/GenBank/DDBJ whole genome shotgun (WGS) entry which is preliminary data.</text>
</comment>
<feature type="compositionally biased region" description="Acidic residues" evidence="1">
    <location>
        <begin position="886"/>
        <end position="908"/>
    </location>
</feature>
<dbReference type="InterPro" id="IPR038538">
    <property type="entry name" value="MTERF_sf"/>
</dbReference>
<evidence type="ECO:0000313" key="3">
    <source>
        <dbReference type="Proteomes" id="UP001054857"/>
    </source>
</evidence>
<feature type="compositionally biased region" description="Low complexity" evidence="1">
    <location>
        <begin position="492"/>
        <end position="502"/>
    </location>
</feature>
<evidence type="ECO:0000256" key="1">
    <source>
        <dbReference type="SAM" id="MobiDB-lite"/>
    </source>
</evidence>
<feature type="region of interest" description="Disordered" evidence="1">
    <location>
        <begin position="608"/>
        <end position="654"/>
    </location>
</feature>
<feature type="region of interest" description="Disordered" evidence="1">
    <location>
        <begin position="460"/>
        <end position="523"/>
    </location>
</feature>
<feature type="compositionally biased region" description="Basic and acidic residues" evidence="1">
    <location>
        <begin position="473"/>
        <end position="491"/>
    </location>
</feature>
<evidence type="ECO:0000313" key="2">
    <source>
        <dbReference type="EMBL" id="GFR48892.1"/>
    </source>
</evidence>
<feature type="compositionally biased region" description="Basic and acidic residues" evidence="1">
    <location>
        <begin position="567"/>
        <end position="577"/>
    </location>
</feature>
<feature type="compositionally biased region" description="Low complexity" evidence="1">
    <location>
        <begin position="19"/>
        <end position="32"/>
    </location>
</feature>
<name>A0AAD3HQA4_9CHLO</name>
<protein>
    <submittedName>
        <fullName evidence="2">Uncharacterized protein</fullName>
    </submittedName>
</protein>
<feature type="compositionally biased region" description="Basic and acidic residues" evidence="1">
    <location>
        <begin position="344"/>
        <end position="358"/>
    </location>
</feature>
<feature type="compositionally biased region" description="Polar residues" evidence="1">
    <location>
        <begin position="56"/>
        <end position="74"/>
    </location>
</feature>
<feature type="region of interest" description="Disordered" evidence="1">
    <location>
        <begin position="100"/>
        <end position="209"/>
    </location>
</feature>
<dbReference type="PANTHER" id="PTHR46007:SF8">
    <property type="entry name" value="C2H2-TYPE DOMAIN-CONTAINING PROTEIN"/>
    <property type="match status" value="1"/>
</dbReference>
<feature type="compositionally biased region" description="Low complexity" evidence="1">
    <location>
        <begin position="123"/>
        <end position="134"/>
    </location>
</feature>
<feature type="compositionally biased region" description="Low complexity" evidence="1">
    <location>
        <begin position="1231"/>
        <end position="1242"/>
    </location>
</feature>
<organism evidence="2 3">
    <name type="scientific">Astrephomene gubernaculifera</name>
    <dbReference type="NCBI Taxonomy" id="47775"/>
    <lineage>
        <taxon>Eukaryota</taxon>
        <taxon>Viridiplantae</taxon>
        <taxon>Chlorophyta</taxon>
        <taxon>core chlorophytes</taxon>
        <taxon>Chlorophyceae</taxon>
        <taxon>CS clade</taxon>
        <taxon>Chlamydomonadales</taxon>
        <taxon>Astrephomenaceae</taxon>
        <taxon>Astrephomene</taxon>
    </lineage>
</organism>
<feature type="region of interest" description="Disordered" evidence="1">
    <location>
        <begin position="757"/>
        <end position="791"/>
    </location>
</feature>
<dbReference type="Proteomes" id="UP001054857">
    <property type="component" value="Unassembled WGS sequence"/>
</dbReference>
<dbReference type="GO" id="GO:0003713">
    <property type="term" value="F:transcription coactivator activity"/>
    <property type="evidence" value="ECO:0007669"/>
    <property type="project" value="TreeGrafter"/>
</dbReference>
<feature type="region of interest" description="Disordered" evidence="1">
    <location>
        <begin position="1231"/>
        <end position="1260"/>
    </location>
</feature>
<sequence length="1300" mass="138445">MAACSLPTIRSSLSNAHRSAPSAVASTSGASATRNVRSAQRSTTHLRSQADGVNVPAQNTNAAVTSASVSQSGSDLDGTGQPLGTLSPSNAAALAFFMSGRGARGPPKQGQQQSPPINAQAGSSDVSSSSTDDTPGPTETNAGSAERSRASQAPKLTPSTRVKAKTPVSKGKEPQAQSADSGSQPTRTKVASTASSNTSGRGDANPSLTRVQQIKEALFSSMRAQVETPSAQNISLVFSPLTATPGTANAGAPPPAAPTTSGSEVLRVDPRASQQLQAAMQAEELRQRARAGAAAAVGEGMRLRRRTATAATAPLDKEPSGRGDRDGRQPRLLKPKAVRAAEAAVRRREEEAAARQRYEAPAAGMRRDEETSTWRREEAPAAGWRREEGRRLEEAPAAGRRREEAVDVRRRDEPPAVVRRREQFAARASEVATMQRRRGVQRANEEFAAYVEGMAAAVAAGGLVKGRQQRQQQPRERDERKREEEEQRKQQEQQQMLRLQQQQREREEEELWMQRQRQEQQEEQATLLRGLASMFRNFARQAPPATAAAAAAAGFFTPLAASAAGAKSRDGSTRERNTSASSPSPFSFMRLPKASDVKLILQPLKREHNDANDANPDGGRPSTSSPSASESTAEADAEAAAAGSKAQGELRARPLPTRDDLLRLLRPIRKASLPPVMRRKGLRLISSSSPSAAAVRPRRQRLLALSLASAQASGILGPDGQPLQTWPEATEMRALRRRAYYFRVLLARRKAAEAAAAEETEETEAAGGAAAGALDAASGQQQEQQQEGKVAAVVGEEKEKLHQTQQTQQQQQQIRVLRPRYSLSDRSFRIRRKLQYSDRMKRVVRKAGFASGAIVPGTAAAVGAAAAGAAAAGKRGATEEALAAKEEEEEDDLQAVVVSEEEGDEGEEADPRGEYNSAAEVTNDVYEQVMGVRLPERAMYGRRAEALSALTPQQVQEQCRAWVEACGREYSLAFHAREPLLLAQPPQSLLLSLEHISRLLPDLAPEQCVAAALRKPALIGLPYDQLYGTVEAVSEALEVGMQEAAKIVMRCPMLAVRETSFPVSQRVALLGALLPVSREKLRQVLRQRPLLLTKSLQNLAGFMMSASTELNLPLFDVALMIAGAPGVTGVAAPRLAARWRLLQSAARRLPRWRRQLASLAPPALGRCLVASEAALGRLEVVASRRLGHLPEFHKFKRVLTMSATRFDAALAAGAAAAAAKAVAVAAAEGAAATEEGATAEEGVTSEDREEKAGSGGVGGGLTAAEAAAPAAASAEVAEAAEAKVEAQEATIPAFVNAQAS</sequence>
<feature type="compositionally biased region" description="Basic and acidic residues" evidence="1">
    <location>
        <begin position="315"/>
        <end position="329"/>
    </location>
</feature>
<dbReference type="InterPro" id="IPR051647">
    <property type="entry name" value="Mediator_comp_sub12"/>
</dbReference>
<accession>A0AAD3HQA4</accession>
<feature type="compositionally biased region" description="Basic and acidic residues" evidence="1">
    <location>
        <begin position="365"/>
        <end position="413"/>
    </location>
</feature>
<feature type="compositionally biased region" description="Low complexity" evidence="1">
    <location>
        <begin position="242"/>
        <end position="251"/>
    </location>
</feature>
<feature type="region of interest" description="Disordered" evidence="1">
    <location>
        <begin position="1"/>
        <end position="87"/>
    </location>
</feature>
<feature type="compositionally biased region" description="Low complexity" evidence="1">
    <location>
        <begin position="105"/>
        <end position="116"/>
    </location>
</feature>
<dbReference type="PANTHER" id="PTHR46007">
    <property type="entry name" value="MEDIATOR OF RNA POLYMERASE II TRANSCRIPTION SUBUNIT 12"/>
    <property type="match status" value="1"/>
</dbReference>
<reference evidence="2 3" key="1">
    <citation type="journal article" date="2021" name="Sci. Rep.">
        <title>Genome sequencing of the multicellular alga Astrephomene provides insights into convergent evolution of germ-soma differentiation.</title>
        <authorList>
            <person name="Yamashita S."/>
            <person name="Yamamoto K."/>
            <person name="Matsuzaki R."/>
            <person name="Suzuki S."/>
            <person name="Yamaguchi H."/>
            <person name="Hirooka S."/>
            <person name="Minakuchi Y."/>
            <person name="Miyagishima S."/>
            <person name="Kawachi M."/>
            <person name="Toyoda A."/>
            <person name="Nozaki H."/>
        </authorList>
    </citation>
    <scope>NUCLEOTIDE SEQUENCE [LARGE SCALE GENOMIC DNA]</scope>
    <source>
        <strain evidence="2 3">NIES-4017</strain>
    </source>
</reference>
<feature type="region of interest" description="Disordered" evidence="1">
    <location>
        <begin position="295"/>
        <end position="413"/>
    </location>
</feature>
<dbReference type="Gene3D" id="1.25.70.10">
    <property type="entry name" value="Transcription termination factor 3, mitochondrial"/>
    <property type="match status" value="1"/>
</dbReference>
<gene>
    <name evidence="2" type="ORF">Agub_g10837</name>
</gene>
<dbReference type="GO" id="GO:0016592">
    <property type="term" value="C:mediator complex"/>
    <property type="evidence" value="ECO:0007669"/>
    <property type="project" value="TreeGrafter"/>
</dbReference>
<keyword evidence="3" id="KW-1185">Reference proteome</keyword>
<feature type="compositionally biased region" description="Low complexity" evidence="1">
    <location>
        <begin position="622"/>
        <end position="646"/>
    </location>
</feature>
<dbReference type="GO" id="GO:0045944">
    <property type="term" value="P:positive regulation of transcription by RNA polymerase II"/>
    <property type="evidence" value="ECO:0007669"/>
    <property type="project" value="TreeGrafter"/>
</dbReference>
<dbReference type="EMBL" id="BMAR01000026">
    <property type="protein sequence ID" value="GFR48892.1"/>
    <property type="molecule type" value="Genomic_DNA"/>
</dbReference>
<feature type="region of interest" description="Disordered" evidence="1">
    <location>
        <begin position="241"/>
        <end position="265"/>
    </location>
</feature>
<feature type="region of interest" description="Disordered" evidence="1">
    <location>
        <begin position="566"/>
        <end position="589"/>
    </location>
</feature>
<feature type="compositionally biased region" description="Polar residues" evidence="1">
    <location>
        <begin position="8"/>
        <end position="17"/>
    </location>
</feature>